<dbReference type="InterPro" id="IPR021109">
    <property type="entry name" value="Peptidase_aspartic_dom_sf"/>
</dbReference>
<keyword evidence="2" id="KW-0732">Signal</keyword>
<feature type="signal peptide" evidence="2">
    <location>
        <begin position="1"/>
        <end position="23"/>
    </location>
</feature>
<keyword evidence="5" id="KW-1185">Reference proteome</keyword>
<evidence type="ECO:0000259" key="3">
    <source>
        <dbReference type="Pfam" id="PF05618"/>
    </source>
</evidence>
<comment type="caution">
    <text evidence="4">The sequence shown here is derived from an EMBL/GenBank/DDBJ whole genome shotgun (WGS) entry which is preliminary data.</text>
</comment>
<dbReference type="SUPFAM" id="SSF50630">
    <property type="entry name" value="Acid proteases"/>
    <property type="match status" value="1"/>
</dbReference>
<organism evidence="4 5">
    <name type="scientific">Marilutibacter spongiae</name>
    <dbReference type="NCBI Taxonomy" id="2025720"/>
    <lineage>
        <taxon>Bacteria</taxon>
        <taxon>Pseudomonadati</taxon>
        <taxon>Pseudomonadota</taxon>
        <taxon>Gammaproteobacteria</taxon>
        <taxon>Lysobacterales</taxon>
        <taxon>Lysobacteraceae</taxon>
        <taxon>Marilutibacter</taxon>
    </lineage>
</organism>
<dbReference type="EMBL" id="JACHTF010000001">
    <property type="protein sequence ID" value="MBB1058986.1"/>
    <property type="molecule type" value="Genomic_DNA"/>
</dbReference>
<dbReference type="PANTHER" id="PTHR38037:SF2">
    <property type="entry name" value="ATP-DEPENDENT ZINC PROTEASE DOMAIN-CONTAINING PROTEIN-RELATED"/>
    <property type="match status" value="1"/>
</dbReference>
<dbReference type="InterPro" id="IPR008503">
    <property type="entry name" value="Asp_endopeptidase"/>
</dbReference>
<feature type="compositionally biased region" description="Basic and acidic residues" evidence="1">
    <location>
        <begin position="171"/>
        <end position="188"/>
    </location>
</feature>
<feature type="domain" description="Retropepsin-like aspartic endopeptidase" evidence="3">
    <location>
        <begin position="32"/>
        <end position="164"/>
    </location>
</feature>
<dbReference type="GO" id="GO:0008233">
    <property type="term" value="F:peptidase activity"/>
    <property type="evidence" value="ECO:0007669"/>
    <property type="project" value="UniProtKB-KW"/>
</dbReference>
<dbReference type="Proteomes" id="UP000523196">
    <property type="component" value="Unassembled WGS sequence"/>
</dbReference>
<keyword evidence="4" id="KW-0378">Hydrolase</keyword>
<dbReference type="GO" id="GO:0006508">
    <property type="term" value="P:proteolysis"/>
    <property type="evidence" value="ECO:0007669"/>
    <property type="project" value="UniProtKB-KW"/>
</dbReference>
<evidence type="ECO:0000313" key="4">
    <source>
        <dbReference type="EMBL" id="MBB1058986.1"/>
    </source>
</evidence>
<dbReference type="AlphaFoldDB" id="A0A7W3TIR3"/>
<dbReference type="Pfam" id="PF05618">
    <property type="entry name" value="Zn_protease"/>
    <property type="match status" value="1"/>
</dbReference>
<evidence type="ECO:0000313" key="5">
    <source>
        <dbReference type="Proteomes" id="UP000523196"/>
    </source>
</evidence>
<sequence length="188" mass="21235">MIHRALLSLCAACLLATSPTAAAEDTVTRKDILGWIEWVDVGRGPLRLKAKLDTGATTSSLTAEDIEEFKKDGKRYVRFVVRDEDHDVEETFEARLVRHVRIRRHDGSTQRRPVVEMRMCVGHVNRKEEFTLVDRSSFVYPVLVGRNYMEGVILVDPGDTFIQRPACNRQGARDPEADGRDARTAARA</sequence>
<accession>A0A7W3TIR3</accession>
<proteinExistence type="predicted"/>
<name>A0A7W3TIR3_9GAMM</name>
<feature type="region of interest" description="Disordered" evidence="1">
    <location>
        <begin position="165"/>
        <end position="188"/>
    </location>
</feature>
<gene>
    <name evidence="4" type="ORF">H4F98_00190</name>
</gene>
<dbReference type="Gene3D" id="2.40.70.10">
    <property type="entry name" value="Acid Proteases"/>
    <property type="match status" value="1"/>
</dbReference>
<evidence type="ECO:0000256" key="2">
    <source>
        <dbReference type="SAM" id="SignalP"/>
    </source>
</evidence>
<evidence type="ECO:0000256" key="1">
    <source>
        <dbReference type="SAM" id="MobiDB-lite"/>
    </source>
</evidence>
<keyword evidence="4" id="KW-0645">Protease</keyword>
<reference evidence="4 5" key="1">
    <citation type="submission" date="2020-08" db="EMBL/GenBank/DDBJ databases">
        <authorList>
            <person name="Xu S."/>
            <person name="Li A."/>
        </authorList>
    </citation>
    <scope>NUCLEOTIDE SEQUENCE [LARGE SCALE GENOMIC DNA]</scope>
    <source>
        <strain evidence="4 5">119BY6-57</strain>
    </source>
</reference>
<protein>
    <submittedName>
        <fullName evidence="4">ATP-dependent zinc protease</fullName>
    </submittedName>
</protein>
<feature type="chain" id="PRO_5030742711" evidence="2">
    <location>
        <begin position="24"/>
        <end position="188"/>
    </location>
</feature>
<dbReference type="PANTHER" id="PTHR38037">
    <property type="entry name" value="ZN_PROTEASE DOMAIN-CONTAINING PROTEIN"/>
    <property type="match status" value="1"/>
</dbReference>
<dbReference type="RefSeq" id="WP_182684661.1">
    <property type="nucleotide sequence ID" value="NZ_JACHTF010000001.1"/>
</dbReference>